<dbReference type="AlphaFoldDB" id="A0A1B9GAC7"/>
<keyword evidence="2" id="KW-0285">Flavoprotein</keyword>
<evidence type="ECO:0000256" key="2">
    <source>
        <dbReference type="ARBA" id="ARBA00022630"/>
    </source>
</evidence>
<keyword evidence="3" id="KW-0288">FMN</keyword>
<dbReference type="Proteomes" id="UP000092730">
    <property type="component" value="Chromosome 2"/>
</dbReference>
<reference evidence="6" key="1">
    <citation type="submission" date="2013-07" db="EMBL/GenBank/DDBJ databases">
        <title>The Genome Sequence of Cryptococcus bestiolae CBS10118.</title>
        <authorList>
            <consortium name="The Broad Institute Genome Sequencing Platform"/>
            <person name="Cuomo C."/>
            <person name="Litvintseva A."/>
            <person name="Chen Y."/>
            <person name="Heitman J."/>
            <person name="Sun S."/>
            <person name="Springer D."/>
            <person name="Dromer F."/>
            <person name="Young S.K."/>
            <person name="Zeng Q."/>
            <person name="Gargeya S."/>
            <person name="Fitzgerald M."/>
            <person name="Abouelleil A."/>
            <person name="Alvarado L."/>
            <person name="Berlin A.M."/>
            <person name="Chapman S.B."/>
            <person name="Dewar J."/>
            <person name="Goldberg J."/>
            <person name="Griggs A."/>
            <person name="Gujja S."/>
            <person name="Hansen M."/>
            <person name="Howarth C."/>
            <person name="Imamovic A."/>
            <person name="Larimer J."/>
            <person name="McCowan C."/>
            <person name="Murphy C."/>
            <person name="Pearson M."/>
            <person name="Priest M."/>
            <person name="Roberts A."/>
            <person name="Saif S."/>
            <person name="Shea T."/>
            <person name="Sykes S."/>
            <person name="Wortman J."/>
            <person name="Nusbaum C."/>
            <person name="Birren B."/>
        </authorList>
    </citation>
    <scope>NUCLEOTIDE SEQUENCE [LARGE SCALE GENOMIC DNA]</scope>
    <source>
        <strain evidence="6">CBS 10118</strain>
    </source>
</reference>
<name>A0A1B9GAC7_9TREE</name>
<evidence type="ECO:0000259" key="5">
    <source>
        <dbReference type="Pfam" id="PF00724"/>
    </source>
</evidence>
<dbReference type="Gene3D" id="3.20.20.70">
    <property type="entry name" value="Aldolase class I"/>
    <property type="match status" value="1"/>
</dbReference>
<accession>A0A1B9GAC7</accession>
<dbReference type="RefSeq" id="XP_019049031.1">
    <property type="nucleotide sequence ID" value="XM_019189469.1"/>
</dbReference>
<dbReference type="PANTHER" id="PTHR43656:SF2">
    <property type="entry name" value="BINDING OXIDOREDUCTASE, PUTATIVE (AFU_ORTHOLOGUE AFUA_2G08260)-RELATED"/>
    <property type="match status" value="1"/>
</dbReference>
<evidence type="ECO:0000313" key="6">
    <source>
        <dbReference type="EMBL" id="OCF27961.1"/>
    </source>
</evidence>
<evidence type="ECO:0000256" key="4">
    <source>
        <dbReference type="ARBA" id="ARBA00023002"/>
    </source>
</evidence>
<dbReference type="EMBL" id="CP144542">
    <property type="protein sequence ID" value="WVW82098.1"/>
    <property type="molecule type" value="Genomic_DNA"/>
</dbReference>
<proteinExistence type="inferred from homology"/>
<dbReference type="GO" id="GO:0016491">
    <property type="term" value="F:oxidoreductase activity"/>
    <property type="evidence" value="ECO:0007669"/>
    <property type="project" value="UniProtKB-KW"/>
</dbReference>
<evidence type="ECO:0000256" key="1">
    <source>
        <dbReference type="ARBA" id="ARBA00005979"/>
    </source>
</evidence>
<evidence type="ECO:0000256" key="3">
    <source>
        <dbReference type="ARBA" id="ARBA00022643"/>
    </source>
</evidence>
<reference evidence="7" key="4">
    <citation type="submission" date="2024-02" db="EMBL/GenBank/DDBJ databases">
        <title>Comparative genomics of Cryptococcus and Kwoniella reveals pathogenesis evolution and contrasting modes of karyotype evolution via chromosome fusion or intercentromeric recombination.</title>
        <authorList>
            <person name="Coelho M.A."/>
            <person name="David-Palma M."/>
            <person name="Shea T."/>
            <person name="Bowers K."/>
            <person name="McGinley-Smith S."/>
            <person name="Mohammad A.W."/>
            <person name="Gnirke A."/>
            <person name="Yurkov A.M."/>
            <person name="Nowrousian M."/>
            <person name="Sun S."/>
            <person name="Cuomo C.A."/>
            <person name="Heitman J."/>
        </authorList>
    </citation>
    <scope>NUCLEOTIDE SEQUENCE</scope>
    <source>
        <strain evidence="7">CBS 10118</strain>
    </source>
</reference>
<gene>
    <name evidence="6" type="ORF">I302_02811</name>
    <name evidence="7" type="ORF">I302_104103</name>
</gene>
<dbReference type="InterPro" id="IPR013785">
    <property type="entry name" value="Aldolase_TIM"/>
</dbReference>
<dbReference type="GeneID" id="30207210"/>
<comment type="similarity">
    <text evidence="1">Belongs to the NADH:flavin oxidoreductase/NADH oxidase family.</text>
</comment>
<dbReference type="PANTHER" id="PTHR43656">
    <property type="entry name" value="BINDING OXIDOREDUCTASE, PUTATIVE (AFU_ORTHOLOGUE AFUA_2G08260)-RELATED"/>
    <property type="match status" value="1"/>
</dbReference>
<sequence length="481" mass="52495">MAVANVAPSTESQDDIELISSPLTLPNGLVVPNRLVKAAMAEGIGLGGGPPREGHMNLYRRWAEGGWGIIISGNAQIDPRQLASPHDLTLPSHPSTLKAYTRLASAVHRHDSPTPSAPLLLMQISHPGLQSSATINLSRWPWESAIAPCSDRPTVSEGPVGWFWSHVMWPTKSRPIVDTTEWLEIVKRFVDAAVLAEKAGWDGVQLHSAHGYLLAEYLSPLTNPDTKPLPDVPKDIPLRLHLLYLILKGIHQNTEKRFIKAVKVNCSDFVQGGLDETQSSEIIKTLVSWSLLDIIEISGGTYSSPAFASPESLKSSNPNPSRQSLFAHFTTSLLPSLPPPPDGPAIILTGGLHDRQLIASSLKERACDLVGIGRPACLYPHLPSDIILNPKIQEGDAVVGGYRIPGSELMKTLLGASNPKNGIKLVGAGVSTLWHEWQMCRIGRGVEPDVNMHWLRGAMVEEMWYEVMRGGPLNWWRCLMG</sequence>
<feature type="domain" description="NADH:flavin oxidoreductase/NADH oxidase N-terminal" evidence="5">
    <location>
        <begin position="22"/>
        <end position="226"/>
    </location>
</feature>
<protein>
    <submittedName>
        <fullName evidence="6">NADH:flavin oxidoreductase/NADH oxidase</fullName>
    </submittedName>
</protein>
<dbReference type="EMBL" id="KI894019">
    <property type="protein sequence ID" value="OCF27961.1"/>
    <property type="molecule type" value="Genomic_DNA"/>
</dbReference>
<dbReference type="VEuPathDB" id="FungiDB:I302_02811"/>
<dbReference type="Pfam" id="PF00724">
    <property type="entry name" value="Oxidored_FMN"/>
    <property type="match status" value="1"/>
</dbReference>
<dbReference type="InterPro" id="IPR001155">
    <property type="entry name" value="OxRdtase_FMN_N"/>
</dbReference>
<keyword evidence="4" id="KW-0560">Oxidoreductase</keyword>
<dbReference type="STRING" id="1296100.A0A1B9GAC7"/>
<dbReference type="SUPFAM" id="SSF51395">
    <property type="entry name" value="FMN-linked oxidoreductases"/>
    <property type="match status" value="1"/>
</dbReference>
<dbReference type="GO" id="GO:0010181">
    <property type="term" value="F:FMN binding"/>
    <property type="evidence" value="ECO:0007669"/>
    <property type="project" value="InterPro"/>
</dbReference>
<evidence type="ECO:0000313" key="8">
    <source>
        <dbReference type="Proteomes" id="UP000092730"/>
    </source>
</evidence>
<evidence type="ECO:0000313" key="7">
    <source>
        <dbReference type="EMBL" id="WVW82098.1"/>
    </source>
</evidence>
<reference evidence="6" key="3">
    <citation type="submission" date="2014-01" db="EMBL/GenBank/DDBJ databases">
        <title>Evolution of pathogenesis and genome organization in the Tremellales.</title>
        <authorList>
            <person name="Cuomo C."/>
            <person name="Litvintseva A."/>
            <person name="Heitman J."/>
            <person name="Chen Y."/>
            <person name="Sun S."/>
            <person name="Springer D."/>
            <person name="Dromer F."/>
            <person name="Young S."/>
            <person name="Zeng Q."/>
            <person name="Chapman S."/>
            <person name="Gujja S."/>
            <person name="Saif S."/>
            <person name="Birren B."/>
        </authorList>
    </citation>
    <scope>NUCLEOTIDE SEQUENCE</scope>
    <source>
        <strain evidence="6">CBS 10118</strain>
    </source>
</reference>
<organism evidence="6">
    <name type="scientific">Kwoniella bestiolae CBS 10118</name>
    <dbReference type="NCBI Taxonomy" id="1296100"/>
    <lineage>
        <taxon>Eukaryota</taxon>
        <taxon>Fungi</taxon>
        <taxon>Dikarya</taxon>
        <taxon>Basidiomycota</taxon>
        <taxon>Agaricomycotina</taxon>
        <taxon>Tremellomycetes</taxon>
        <taxon>Tremellales</taxon>
        <taxon>Cryptococcaceae</taxon>
        <taxon>Kwoniella</taxon>
    </lineage>
</organism>
<dbReference type="InterPro" id="IPR051799">
    <property type="entry name" value="NADH_flavin_oxidoreductase"/>
</dbReference>
<dbReference type="KEGG" id="kbi:30207210"/>
<dbReference type="OrthoDB" id="1663137at2759"/>
<keyword evidence="8" id="KW-1185">Reference proteome</keyword>
<reference evidence="7" key="2">
    <citation type="submission" date="2013-07" db="EMBL/GenBank/DDBJ databases">
        <authorList>
            <consortium name="The Broad Institute Genome Sequencing Platform"/>
            <person name="Cuomo C."/>
            <person name="Litvintseva A."/>
            <person name="Chen Y."/>
            <person name="Heitman J."/>
            <person name="Sun S."/>
            <person name="Springer D."/>
            <person name="Dromer F."/>
            <person name="Young S.K."/>
            <person name="Zeng Q."/>
            <person name="Gargeya S."/>
            <person name="Fitzgerald M."/>
            <person name="Abouelleil A."/>
            <person name="Alvarado L."/>
            <person name="Berlin A.M."/>
            <person name="Chapman S.B."/>
            <person name="Dewar J."/>
            <person name="Goldberg J."/>
            <person name="Griggs A."/>
            <person name="Gujja S."/>
            <person name="Hansen M."/>
            <person name="Howarth C."/>
            <person name="Imamovic A."/>
            <person name="Larimer J."/>
            <person name="McCowan C."/>
            <person name="Murphy C."/>
            <person name="Pearson M."/>
            <person name="Priest M."/>
            <person name="Roberts A."/>
            <person name="Saif S."/>
            <person name="Shea T."/>
            <person name="Sykes S."/>
            <person name="Wortman J."/>
            <person name="Nusbaum C."/>
            <person name="Birren B."/>
        </authorList>
    </citation>
    <scope>NUCLEOTIDE SEQUENCE</scope>
    <source>
        <strain evidence="7">CBS 10118</strain>
    </source>
</reference>